<feature type="signal peptide" evidence="1">
    <location>
        <begin position="1"/>
        <end position="17"/>
    </location>
</feature>
<protein>
    <submittedName>
        <fullName evidence="3">DUF1566 domain-containing protein</fullName>
    </submittedName>
</protein>
<dbReference type="PANTHER" id="PTHR35812:SF1">
    <property type="entry name" value="LIPOPROTEIN"/>
    <property type="match status" value="1"/>
</dbReference>
<proteinExistence type="predicted"/>
<comment type="caution">
    <text evidence="3">The sequence shown here is derived from an EMBL/GenBank/DDBJ whole genome shotgun (WGS) entry which is preliminary data.</text>
</comment>
<organism evidence="3 4">
    <name type="scientific">Fluctibacter corallii</name>
    <dbReference type="NCBI Taxonomy" id="2984329"/>
    <lineage>
        <taxon>Bacteria</taxon>
        <taxon>Pseudomonadati</taxon>
        <taxon>Pseudomonadota</taxon>
        <taxon>Gammaproteobacteria</taxon>
        <taxon>Alteromonadales</taxon>
        <taxon>Alteromonadaceae</taxon>
        <taxon>Fluctibacter</taxon>
    </lineage>
</organism>
<evidence type="ECO:0000256" key="1">
    <source>
        <dbReference type="SAM" id="SignalP"/>
    </source>
</evidence>
<evidence type="ECO:0000259" key="2">
    <source>
        <dbReference type="Pfam" id="PF07603"/>
    </source>
</evidence>
<dbReference type="Proteomes" id="UP001652504">
    <property type="component" value="Unassembled WGS sequence"/>
</dbReference>
<feature type="domain" description="Lcl C-terminal" evidence="2">
    <location>
        <begin position="39"/>
        <end position="163"/>
    </location>
</feature>
<reference evidence="3 4" key="1">
    <citation type="submission" date="2022-10" db="EMBL/GenBank/DDBJ databases">
        <title>Aestuariibacter sp. AA17 isolated from Montipora capitata coral fragment.</title>
        <authorList>
            <person name="Emsley S.A."/>
            <person name="Pfannmuller K.M."/>
            <person name="Loughran R.M."/>
            <person name="Shlafstein M."/>
            <person name="Papke E."/>
            <person name="Saw J.H."/>
            <person name="Ushijima B."/>
            <person name="Videau P."/>
        </authorList>
    </citation>
    <scope>NUCLEOTIDE SEQUENCE [LARGE SCALE GENOMIC DNA]</scope>
    <source>
        <strain evidence="3 4">AA17</strain>
    </source>
</reference>
<evidence type="ECO:0000313" key="4">
    <source>
        <dbReference type="Proteomes" id="UP001652504"/>
    </source>
</evidence>
<dbReference type="InterPro" id="IPR011460">
    <property type="entry name" value="Lcl_C"/>
</dbReference>
<sequence length="166" mass="18481">MKVLIIFLGLTAFTALAQNCNTDVPNTAPTSRFNVGADGTVTDNLHKLMWMQCSLGQTWDGSDCVGDADELTWQQALKTAHGYSFANKTGWRLPNIKELETLVERRCERPALNETVFPSSQSDDYWTSTPVATDPVRAWAIAFFNGSNTARTKQAFLFTRLVRNAN</sequence>
<accession>A0ABT3A911</accession>
<dbReference type="Pfam" id="PF07603">
    <property type="entry name" value="Lcl_C"/>
    <property type="match status" value="1"/>
</dbReference>
<keyword evidence="4" id="KW-1185">Reference proteome</keyword>
<dbReference type="RefSeq" id="WP_263712091.1">
    <property type="nucleotide sequence ID" value="NZ_JAOWKX010000004.1"/>
</dbReference>
<keyword evidence="1" id="KW-0732">Signal</keyword>
<name>A0ABT3A911_9ALTE</name>
<dbReference type="PANTHER" id="PTHR35812">
    <property type="entry name" value="LIPOPROTEIN"/>
    <property type="match status" value="1"/>
</dbReference>
<feature type="chain" id="PRO_5045996324" evidence="1">
    <location>
        <begin position="18"/>
        <end position="166"/>
    </location>
</feature>
<dbReference type="EMBL" id="JAOWKX010000004">
    <property type="protein sequence ID" value="MCV2884806.1"/>
    <property type="molecule type" value="Genomic_DNA"/>
</dbReference>
<gene>
    <name evidence="3" type="ORF">OE749_08870</name>
</gene>
<evidence type="ECO:0000313" key="3">
    <source>
        <dbReference type="EMBL" id="MCV2884806.1"/>
    </source>
</evidence>